<accession>A0A437Q755</accession>
<keyword evidence="5" id="KW-1185">Reference proteome</keyword>
<gene>
    <name evidence="4" type="ORF">EOE65_11820</name>
</gene>
<dbReference type="PANTHER" id="PTHR43000">
    <property type="entry name" value="DTDP-D-GLUCOSE 4,6-DEHYDRATASE-RELATED"/>
    <property type="match status" value="1"/>
</dbReference>
<reference evidence="4 5" key="1">
    <citation type="submission" date="2019-01" db="EMBL/GenBank/DDBJ databases">
        <authorList>
            <person name="Chen W.-M."/>
        </authorList>
    </citation>
    <scope>NUCLEOTIDE SEQUENCE [LARGE SCALE GENOMIC DNA]</scope>
    <source>
        <strain evidence="4 5">HPM-16</strain>
    </source>
</reference>
<evidence type="ECO:0000313" key="4">
    <source>
        <dbReference type="EMBL" id="RVU30326.1"/>
    </source>
</evidence>
<dbReference type="Gene3D" id="3.40.50.720">
    <property type="entry name" value="NAD(P)-binding Rossmann-like Domain"/>
    <property type="match status" value="1"/>
</dbReference>
<protein>
    <submittedName>
        <fullName evidence="4">NAD-dependent epimerase/dehydratase family protein</fullName>
    </submittedName>
</protein>
<dbReference type="SUPFAM" id="SSF51735">
    <property type="entry name" value="NAD(P)-binding Rossmann-fold domains"/>
    <property type="match status" value="1"/>
</dbReference>
<evidence type="ECO:0000256" key="2">
    <source>
        <dbReference type="ARBA" id="ARBA00007637"/>
    </source>
</evidence>
<evidence type="ECO:0000313" key="5">
    <source>
        <dbReference type="Proteomes" id="UP000282818"/>
    </source>
</evidence>
<name>A0A437Q755_9GAMM</name>
<comment type="pathway">
    <text evidence="1">Bacterial outer membrane biogenesis; LPS O-antigen biosynthesis.</text>
</comment>
<sequence>MQLHSRSVVKSKAHCKLSDLLVRIKRGGFVKYKVLITGASGYIGGALVDRLASKQAAWQVVGSVRKALEAPLDNVEYFVTGDLAGEVDWSRALQGVDVVVHTAGRAHKLLAGETEDQFDRINVGATQSLLKAAASAGVKRFIFLSSIGVLGERHAVPVTESAAPAPTQAYGRSKLRAEQAVQAFCTEHSIEYVIVRPTLVYSAAAPGNFRRLLGIVARGWPLPFKGLSGQRSFVALDNVCQFLELLLQHPAAANEIYHLCDDKPLTLPALLTILSEGMGKRCRLFAIPDAIPYVLARVSGRIRLYNQLYGSFVVSNHKAKQQLGWHMEVDPQQALHRAAEQFIQS</sequence>
<dbReference type="EMBL" id="SACQ01000005">
    <property type="protein sequence ID" value="RVU30326.1"/>
    <property type="molecule type" value="Genomic_DNA"/>
</dbReference>
<comment type="similarity">
    <text evidence="2">Belongs to the NAD(P)-dependent epimerase/dehydratase family.</text>
</comment>
<dbReference type="InterPro" id="IPR036291">
    <property type="entry name" value="NAD(P)-bd_dom_sf"/>
</dbReference>
<dbReference type="Proteomes" id="UP000282818">
    <property type="component" value="Unassembled WGS sequence"/>
</dbReference>
<dbReference type="Pfam" id="PF01370">
    <property type="entry name" value="Epimerase"/>
    <property type="match status" value="1"/>
</dbReference>
<feature type="domain" description="NAD-dependent epimerase/dehydratase" evidence="3">
    <location>
        <begin position="34"/>
        <end position="258"/>
    </location>
</feature>
<comment type="caution">
    <text evidence="4">The sequence shown here is derived from an EMBL/GenBank/DDBJ whole genome shotgun (WGS) entry which is preliminary data.</text>
</comment>
<dbReference type="AlphaFoldDB" id="A0A437Q755"/>
<evidence type="ECO:0000256" key="1">
    <source>
        <dbReference type="ARBA" id="ARBA00005125"/>
    </source>
</evidence>
<evidence type="ECO:0000259" key="3">
    <source>
        <dbReference type="Pfam" id="PF01370"/>
    </source>
</evidence>
<organism evidence="4 5">
    <name type="scientific">Neptunomonas marina</name>
    <dbReference type="NCBI Taxonomy" id="1815562"/>
    <lineage>
        <taxon>Bacteria</taxon>
        <taxon>Pseudomonadati</taxon>
        <taxon>Pseudomonadota</taxon>
        <taxon>Gammaproteobacteria</taxon>
        <taxon>Oceanospirillales</taxon>
        <taxon>Oceanospirillaceae</taxon>
        <taxon>Neptunomonas</taxon>
    </lineage>
</organism>
<dbReference type="InterPro" id="IPR001509">
    <property type="entry name" value="Epimerase_deHydtase"/>
</dbReference>
<proteinExistence type="inferred from homology"/>